<dbReference type="Gene3D" id="1.20.1290.10">
    <property type="entry name" value="AhpD-like"/>
    <property type="match status" value="2"/>
</dbReference>
<dbReference type="InterPro" id="IPR004675">
    <property type="entry name" value="AhpD_core"/>
</dbReference>
<dbReference type="InterPro" id="IPR003779">
    <property type="entry name" value="CMD-like"/>
</dbReference>
<dbReference type="GeneID" id="97217929"/>
<evidence type="ECO:0000259" key="1">
    <source>
        <dbReference type="Pfam" id="PF02627"/>
    </source>
</evidence>
<reference evidence="2 3" key="1">
    <citation type="submission" date="2017-08" db="EMBL/GenBank/DDBJ databases">
        <title>Complete Genome Sequence of Bacillus kochii Oregon-R-modENCODE STRAIN BDGP4, isolated from Drosophila melanogaster gut.</title>
        <authorList>
            <person name="Wan K.H."/>
            <person name="Yu C."/>
            <person name="Park S."/>
            <person name="Hammonds A.S."/>
            <person name="Booth B.W."/>
            <person name="Celniker S.E."/>
        </authorList>
    </citation>
    <scope>NUCLEOTIDE SEQUENCE [LARGE SCALE GENOMIC DNA]</scope>
    <source>
        <strain evidence="2 3">BDGP4</strain>
    </source>
</reference>
<proteinExistence type="predicted"/>
<name>A0A248TJ56_9BACI</name>
<keyword evidence="2" id="KW-0560">Oxidoreductase</keyword>
<accession>A0A248TJ56</accession>
<dbReference type="GO" id="GO:0051920">
    <property type="term" value="F:peroxiredoxin activity"/>
    <property type="evidence" value="ECO:0007669"/>
    <property type="project" value="InterPro"/>
</dbReference>
<dbReference type="PANTHER" id="PTHR33930">
    <property type="entry name" value="ALKYL HYDROPEROXIDE REDUCTASE AHPD"/>
    <property type="match status" value="1"/>
</dbReference>
<feature type="domain" description="Carboxymuconolactone decarboxylase-like" evidence="1">
    <location>
        <begin position="133"/>
        <end position="215"/>
    </location>
</feature>
<gene>
    <name evidence="2" type="ORF">CKF48_13205</name>
</gene>
<dbReference type="Proteomes" id="UP000215137">
    <property type="component" value="Chromosome"/>
</dbReference>
<dbReference type="OrthoDB" id="9806086at2"/>
<organism evidence="2 3">
    <name type="scientific">Cytobacillus kochii</name>
    <dbReference type="NCBI Taxonomy" id="859143"/>
    <lineage>
        <taxon>Bacteria</taxon>
        <taxon>Bacillati</taxon>
        <taxon>Bacillota</taxon>
        <taxon>Bacilli</taxon>
        <taxon>Bacillales</taxon>
        <taxon>Bacillaceae</taxon>
        <taxon>Cytobacillus</taxon>
    </lineage>
</organism>
<protein>
    <submittedName>
        <fullName evidence="2">Alkylhydroperoxidase</fullName>
    </submittedName>
</protein>
<dbReference type="Pfam" id="PF02627">
    <property type="entry name" value="CMD"/>
    <property type="match status" value="2"/>
</dbReference>
<dbReference type="NCBIfam" id="TIGR00778">
    <property type="entry name" value="ahpD_dom"/>
    <property type="match status" value="2"/>
</dbReference>
<dbReference type="PANTHER" id="PTHR33930:SF8">
    <property type="entry name" value="4-CARBOXYMUCONOLACTONE DECARBOXYLASE"/>
    <property type="match status" value="1"/>
</dbReference>
<dbReference type="KEGG" id="bko:CKF48_13205"/>
<keyword evidence="3" id="KW-1185">Reference proteome</keyword>
<evidence type="ECO:0000313" key="3">
    <source>
        <dbReference type="Proteomes" id="UP000215137"/>
    </source>
</evidence>
<evidence type="ECO:0000313" key="2">
    <source>
        <dbReference type="EMBL" id="ASV68195.1"/>
    </source>
</evidence>
<sequence>MLANDSLYQKSKISRIGELGKSAAEANKTFFAFDKAALADGAITERTKEIIAVACAHVTGCPYCIEIHVGNAKKLGVSKEEITEAVLVATALKAGSAFAHGTHALNAYEEVEADNLYQAANMKRMTELKDYAPDAVKGFFGFDEAAMKDGAINKKDKELIAVAVAHITGCAYCIDIHTKNAKRLGITKEELVESIFVATALKAGSALAHGINALNAYDE</sequence>
<keyword evidence="2" id="KW-0575">Peroxidase</keyword>
<dbReference type="InterPro" id="IPR029032">
    <property type="entry name" value="AhpD-like"/>
</dbReference>
<dbReference type="SUPFAM" id="SSF69118">
    <property type="entry name" value="AhpD-like"/>
    <property type="match status" value="2"/>
</dbReference>
<dbReference type="RefSeq" id="WP_095371765.1">
    <property type="nucleotide sequence ID" value="NZ_CP022983.1"/>
</dbReference>
<dbReference type="AlphaFoldDB" id="A0A248TJ56"/>
<feature type="domain" description="Carboxymuconolactone decarboxylase-like" evidence="1">
    <location>
        <begin position="25"/>
        <end position="106"/>
    </location>
</feature>
<dbReference type="EMBL" id="CP022983">
    <property type="protein sequence ID" value="ASV68195.1"/>
    <property type="molecule type" value="Genomic_DNA"/>
</dbReference>